<keyword evidence="6" id="KW-0539">Nucleus</keyword>
<comment type="function">
    <text evidence="6">Putative transcription activator involved in regulating light control of development.</text>
</comment>
<comment type="subcellular location">
    <subcellularLocation>
        <location evidence="6">Nucleus</location>
    </subcellularLocation>
</comment>
<dbReference type="InterPro" id="IPR006564">
    <property type="entry name" value="Znf_PMZ"/>
</dbReference>
<dbReference type="GO" id="GO:0006355">
    <property type="term" value="P:regulation of DNA-templated transcription"/>
    <property type="evidence" value="ECO:0007669"/>
    <property type="project" value="UniProtKB-UniRule"/>
</dbReference>
<dbReference type="Pfam" id="PF04434">
    <property type="entry name" value="SWIM"/>
    <property type="match status" value="1"/>
</dbReference>
<keyword evidence="4 6" id="KW-0862">Zinc</keyword>
<dbReference type="InterPro" id="IPR031052">
    <property type="entry name" value="FHY3/FAR1"/>
</dbReference>
<evidence type="ECO:0000313" key="8">
    <source>
        <dbReference type="EMBL" id="KAI5392288.1"/>
    </source>
</evidence>
<dbReference type="Proteomes" id="UP001058974">
    <property type="component" value="Chromosome 7"/>
</dbReference>
<dbReference type="GO" id="GO:0008270">
    <property type="term" value="F:zinc ion binding"/>
    <property type="evidence" value="ECO:0007669"/>
    <property type="project" value="UniProtKB-UniRule"/>
</dbReference>
<evidence type="ECO:0000256" key="1">
    <source>
        <dbReference type="ARBA" id="ARBA00005889"/>
    </source>
</evidence>
<keyword evidence="3 5" id="KW-0863">Zinc-finger</keyword>
<evidence type="ECO:0000313" key="9">
    <source>
        <dbReference type="Proteomes" id="UP001058974"/>
    </source>
</evidence>
<evidence type="ECO:0000256" key="5">
    <source>
        <dbReference type="PROSITE-ProRule" id="PRU00325"/>
    </source>
</evidence>
<evidence type="ECO:0000259" key="7">
    <source>
        <dbReference type="PROSITE" id="PS50966"/>
    </source>
</evidence>
<evidence type="ECO:0000256" key="2">
    <source>
        <dbReference type="ARBA" id="ARBA00022723"/>
    </source>
</evidence>
<feature type="domain" description="SWIM-type" evidence="7">
    <location>
        <begin position="60"/>
        <end position="96"/>
    </location>
</feature>
<proteinExistence type="inferred from homology"/>
<evidence type="ECO:0000256" key="6">
    <source>
        <dbReference type="RuleBase" id="RU367018"/>
    </source>
</evidence>
<dbReference type="PROSITE" id="PS50966">
    <property type="entry name" value="ZF_SWIM"/>
    <property type="match status" value="1"/>
</dbReference>
<keyword evidence="2 6" id="KW-0479">Metal-binding</keyword>
<organism evidence="8 9">
    <name type="scientific">Pisum sativum</name>
    <name type="common">Garden pea</name>
    <name type="synonym">Lathyrus oleraceus</name>
    <dbReference type="NCBI Taxonomy" id="3888"/>
    <lineage>
        <taxon>Eukaryota</taxon>
        <taxon>Viridiplantae</taxon>
        <taxon>Streptophyta</taxon>
        <taxon>Embryophyta</taxon>
        <taxon>Tracheophyta</taxon>
        <taxon>Spermatophyta</taxon>
        <taxon>Magnoliopsida</taxon>
        <taxon>eudicotyledons</taxon>
        <taxon>Gunneridae</taxon>
        <taxon>Pentapetalae</taxon>
        <taxon>rosids</taxon>
        <taxon>fabids</taxon>
        <taxon>Fabales</taxon>
        <taxon>Fabaceae</taxon>
        <taxon>Papilionoideae</taxon>
        <taxon>50 kb inversion clade</taxon>
        <taxon>NPAAA clade</taxon>
        <taxon>Hologalegina</taxon>
        <taxon>IRL clade</taxon>
        <taxon>Fabeae</taxon>
        <taxon>Lathyrus</taxon>
    </lineage>
</organism>
<dbReference type="AlphaFoldDB" id="A0A9D5A2Y7"/>
<comment type="similarity">
    <text evidence="1 6">Belongs to the FHY3/FAR1 family.</text>
</comment>
<gene>
    <name evidence="8" type="ORF">KIW84_076899</name>
</gene>
<protein>
    <recommendedName>
        <fullName evidence="6">Protein FAR1-RELATED SEQUENCE</fullName>
    </recommendedName>
</protein>
<name>A0A9D5A2Y7_PEA</name>
<dbReference type="Gramene" id="Psat07G0689900-T1">
    <property type="protein sequence ID" value="KAI5392288.1"/>
    <property type="gene ID" value="KIW84_076899"/>
</dbReference>
<keyword evidence="9" id="KW-1185">Reference proteome</keyword>
<dbReference type="SMART" id="SM00575">
    <property type="entry name" value="ZnF_PMZ"/>
    <property type="match status" value="1"/>
</dbReference>
<reference evidence="8 9" key="1">
    <citation type="journal article" date="2022" name="Nat. Genet.">
        <title>Improved pea reference genome and pan-genome highlight genomic features and evolutionary characteristics.</title>
        <authorList>
            <person name="Yang T."/>
            <person name="Liu R."/>
            <person name="Luo Y."/>
            <person name="Hu S."/>
            <person name="Wang D."/>
            <person name="Wang C."/>
            <person name="Pandey M.K."/>
            <person name="Ge S."/>
            <person name="Xu Q."/>
            <person name="Li N."/>
            <person name="Li G."/>
            <person name="Huang Y."/>
            <person name="Saxena R.K."/>
            <person name="Ji Y."/>
            <person name="Li M."/>
            <person name="Yan X."/>
            <person name="He Y."/>
            <person name="Liu Y."/>
            <person name="Wang X."/>
            <person name="Xiang C."/>
            <person name="Varshney R.K."/>
            <person name="Ding H."/>
            <person name="Gao S."/>
            <person name="Zong X."/>
        </authorList>
    </citation>
    <scope>NUCLEOTIDE SEQUENCE [LARGE SCALE GENOMIC DNA]</scope>
    <source>
        <strain evidence="8 9">cv. Zhongwan 6</strain>
    </source>
</reference>
<sequence>MHVATRKERRLSKQEIQSRFYELYVPWKKKLQKFIQENVKFSIEVSTYKVREIYKEKPIYHVNFHVTSKEANCSCHMFEFSSIICRHVLCVFIKKKLYCLPSQYVLHRWSINAKKEKEKEVAIEGFQEGSSNASDTSLFNSIMVHSLKLSERGSQSKKHHDIAIQSLQNGIAKLDLLDIEESIKKFVDSTSEDMPKVSDVSIALHDPSLIATKGRPWTLQMKSSLEMVKKD</sequence>
<dbReference type="PANTHER" id="PTHR31669:SF293">
    <property type="entry name" value="PROTEIN FAR1-RELATED SEQUENCE"/>
    <property type="match status" value="1"/>
</dbReference>
<evidence type="ECO:0000256" key="4">
    <source>
        <dbReference type="ARBA" id="ARBA00022833"/>
    </source>
</evidence>
<dbReference type="EMBL" id="JAMSHJ010000007">
    <property type="protein sequence ID" value="KAI5392288.1"/>
    <property type="molecule type" value="Genomic_DNA"/>
</dbReference>
<comment type="caution">
    <text evidence="8">The sequence shown here is derived from an EMBL/GenBank/DDBJ whole genome shotgun (WGS) entry which is preliminary data.</text>
</comment>
<accession>A0A9D5A2Y7</accession>
<dbReference type="GO" id="GO:0005634">
    <property type="term" value="C:nucleus"/>
    <property type="evidence" value="ECO:0007669"/>
    <property type="project" value="UniProtKB-SubCell"/>
</dbReference>
<evidence type="ECO:0000256" key="3">
    <source>
        <dbReference type="ARBA" id="ARBA00022771"/>
    </source>
</evidence>
<dbReference type="PANTHER" id="PTHR31669">
    <property type="entry name" value="PROTEIN FAR1-RELATED SEQUENCE 10-RELATED"/>
    <property type="match status" value="1"/>
</dbReference>
<dbReference type="InterPro" id="IPR007527">
    <property type="entry name" value="Znf_SWIM"/>
</dbReference>